<dbReference type="GeneID" id="23612847"/>
<evidence type="ECO:0000313" key="2">
    <source>
        <dbReference type="EMBL" id="KFM25842.1"/>
    </source>
</evidence>
<name>A0A087SJD8_AUXPR</name>
<dbReference type="KEGG" id="apro:F751_1456"/>
<reference evidence="2 4" key="1">
    <citation type="journal article" date="2014" name="BMC Genomics">
        <title>Oil accumulation mechanisms of the oleaginous microalga Chlorella protothecoides revealed through its genome, transcriptomes, and proteomes.</title>
        <authorList>
            <person name="Gao C."/>
            <person name="Wang Y."/>
            <person name="Shen Y."/>
            <person name="Yan D."/>
            <person name="He X."/>
            <person name="Dai J."/>
            <person name="Wu Q."/>
        </authorList>
    </citation>
    <scope>NUCLEOTIDE SEQUENCE [LARGE SCALE GENOMIC DNA]</scope>
    <source>
        <strain evidence="2 4">0710</strain>
    </source>
</reference>
<dbReference type="GO" id="GO:0030145">
    <property type="term" value="F:manganese ion binding"/>
    <property type="evidence" value="ECO:0007669"/>
    <property type="project" value="TreeGrafter"/>
</dbReference>
<dbReference type="AlphaFoldDB" id="A0A087SJD8"/>
<evidence type="ECO:0000313" key="5">
    <source>
        <dbReference type="Proteomes" id="UP000279271"/>
    </source>
</evidence>
<dbReference type="InterPro" id="IPR029052">
    <property type="entry name" value="Metallo-depent_PP-like"/>
</dbReference>
<dbReference type="InterPro" id="IPR004843">
    <property type="entry name" value="Calcineurin-like_PHP"/>
</dbReference>
<organism evidence="2 4">
    <name type="scientific">Auxenochlorella protothecoides</name>
    <name type="common">Green microalga</name>
    <name type="synonym">Chlorella protothecoides</name>
    <dbReference type="NCBI Taxonomy" id="3075"/>
    <lineage>
        <taxon>Eukaryota</taxon>
        <taxon>Viridiplantae</taxon>
        <taxon>Chlorophyta</taxon>
        <taxon>core chlorophytes</taxon>
        <taxon>Trebouxiophyceae</taxon>
        <taxon>Chlorellales</taxon>
        <taxon>Chlorellaceae</taxon>
        <taxon>Auxenochlorella</taxon>
    </lineage>
</organism>
<dbReference type="Pfam" id="PF00149">
    <property type="entry name" value="Metallophos"/>
    <property type="match status" value="1"/>
</dbReference>
<dbReference type="GO" id="GO:0008663">
    <property type="term" value="F:2',3'-cyclic-nucleotide 2'-phosphodiesterase activity"/>
    <property type="evidence" value="ECO:0007669"/>
    <property type="project" value="TreeGrafter"/>
</dbReference>
<reference evidence="3" key="4">
    <citation type="submission" date="2018-11" db="EMBL/GenBank/DDBJ databases">
        <title>Characterization of plant carbon substrate utilization by Auxenochlorella protothecoides.</title>
        <authorList>
            <person name="Vogler B.W."/>
            <person name="Starkenburg S.R."/>
            <person name="Sudasinghe N."/>
            <person name="Schambach J.Y."/>
            <person name="Rollin J.A."/>
            <person name="Pattathil S."/>
            <person name="Barry A.N."/>
        </authorList>
    </citation>
    <scope>NUCLEOTIDE SEQUENCE [LARGE SCALE GENOMIC DNA]</scope>
    <source>
        <strain evidence="3">UTEX 25</strain>
    </source>
</reference>
<evidence type="ECO:0000259" key="1">
    <source>
        <dbReference type="Pfam" id="PF00149"/>
    </source>
</evidence>
<evidence type="ECO:0000313" key="4">
    <source>
        <dbReference type="Proteomes" id="UP000028924"/>
    </source>
</evidence>
<dbReference type="GO" id="GO:0047631">
    <property type="term" value="F:ADP-ribose diphosphatase activity"/>
    <property type="evidence" value="ECO:0007669"/>
    <property type="project" value="TreeGrafter"/>
</dbReference>
<reference evidence="5" key="2">
    <citation type="journal article" date="2018" name="Algal Res.">
        <title>Characterization of plant carbon substrate utilization by Auxenochlorella protothecoides.</title>
        <authorList>
            <person name="Vogler B.W."/>
            <person name="Starkenburg S.R."/>
            <person name="Sudasinghe N."/>
            <person name="Schambach J.Y."/>
            <person name="Rollin J.A."/>
            <person name="Pattathil S."/>
            <person name="Barry A.N."/>
        </authorList>
    </citation>
    <scope>NUCLEOTIDE SEQUENCE [LARGE SCALE GENOMIC DNA]</scope>
    <source>
        <strain evidence="5">UTEX 25</strain>
    </source>
</reference>
<reference evidence="3" key="3">
    <citation type="submission" date="2018-10" db="EMBL/GenBank/DDBJ databases">
        <authorList>
            <person name="Hovde B."/>
            <person name="Zhang X."/>
        </authorList>
    </citation>
    <scope>NUCLEOTIDE SEQUENCE [LARGE SCALE GENOMIC DNA]</scope>
    <source>
        <strain evidence="3">UTEX 25</strain>
    </source>
</reference>
<proteinExistence type="predicted"/>
<accession>A0A087SJD8</accession>
<dbReference type="RefSeq" id="XP_011398738.1">
    <property type="nucleotide sequence ID" value="XM_011400436.1"/>
</dbReference>
<dbReference type="PANTHER" id="PTHR16509">
    <property type="match status" value="1"/>
</dbReference>
<dbReference type="PANTHER" id="PTHR16509:SF1">
    <property type="entry name" value="MANGANESE-DEPENDENT ADP-RIBOSE_CDP-ALCOHOL DIPHOSPHATASE"/>
    <property type="match status" value="1"/>
</dbReference>
<dbReference type="STRING" id="3075.A0A087SJD8"/>
<gene>
    <name evidence="3" type="ORF">APUTEX25_003850</name>
    <name evidence="2" type="ORF">F751_1456</name>
</gene>
<evidence type="ECO:0000313" key="3">
    <source>
        <dbReference type="EMBL" id="RMZ55884.1"/>
    </source>
</evidence>
<dbReference type="EMBL" id="QOKY01000158">
    <property type="protein sequence ID" value="RMZ55884.1"/>
    <property type="molecule type" value="Genomic_DNA"/>
</dbReference>
<protein>
    <submittedName>
        <fullName evidence="2">Manganese-dependent ADP-ribose/CDP-alcohol diphosphatase</fullName>
    </submittedName>
</protein>
<dbReference type="SUPFAM" id="SSF56300">
    <property type="entry name" value="Metallo-dependent phosphatases"/>
    <property type="match status" value="1"/>
</dbReference>
<dbReference type="OrthoDB" id="9675250at2759"/>
<dbReference type="Gene3D" id="3.60.21.10">
    <property type="match status" value="1"/>
</dbReference>
<dbReference type="EMBL" id="KL662123">
    <property type="protein sequence ID" value="KFM25842.1"/>
    <property type="molecule type" value="Genomic_DNA"/>
</dbReference>
<keyword evidence="4" id="KW-1185">Reference proteome</keyword>
<dbReference type="Proteomes" id="UP000279271">
    <property type="component" value="Unassembled WGS sequence"/>
</dbReference>
<dbReference type="GO" id="GO:0047734">
    <property type="term" value="F:CDP-glycerol diphosphatase activity"/>
    <property type="evidence" value="ECO:0007669"/>
    <property type="project" value="TreeGrafter"/>
</dbReference>
<feature type="domain" description="Calcineurin-like phosphoesterase" evidence="1">
    <location>
        <begin position="7"/>
        <end position="267"/>
    </location>
</feature>
<dbReference type="Proteomes" id="UP000028924">
    <property type="component" value="Unassembled WGS sequence"/>
</dbReference>
<sequence>MQSLPLFRFGVVADVQHADIPDGSSFHGVPRYYRGALQLLQRAVDDFKEAHVNFAMHLGDIVDFHNSVTPAEASAVRSRPDSALQDVLDIFTRLEAPVYHMLGNHCLYCHSRPVLNQRLGISELQGGQRHSYYAVQPLAGWRVLVLDGYDVSLLGWEPGHPLHELAEETLQARNPNKEKNSPDGLEGTERRFVKFGGGLSDAQLVWMRGQLGEARAAGDRVVVACHLPMHPDTCPPVCLLWNYEQVLEVLQAFPGTVVATLAGHTHRDGYCRDSAGIHHRVCAAILETPPGNDCHGIIEVFDDRIRVVGHGRFQSDDWSLGPVGHT</sequence>
<dbReference type="eggNOG" id="ENOG502QUQW">
    <property type="taxonomic scope" value="Eukaryota"/>
</dbReference>